<feature type="compositionally biased region" description="Low complexity" evidence="1">
    <location>
        <begin position="45"/>
        <end position="54"/>
    </location>
</feature>
<sequence>MIRCSAQRGHAPRSKTQKRASTPTDNHPDKLKQTRSQTQNRIKYNNTTSSNTTTPHQPTHHLDLHKMTPPPSEFHPHQQTKTPTFATLPEPQFTDTFTPPEHY</sequence>
<keyword evidence="3" id="KW-1185">Reference proteome</keyword>
<organism evidence="2 3">
    <name type="scientific">Ceratodon purpureus</name>
    <name type="common">Fire moss</name>
    <name type="synonym">Dicranum purpureum</name>
    <dbReference type="NCBI Taxonomy" id="3225"/>
    <lineage>
        <taxon>Eukaryota</taxon>
        <taxon>Viridiplantae</taxon>
        <taxon>Streptophyta</taxon>
        <taxon>Embryophyta</taxon>
        <taxon>Bryophyta</taxon>
        <taxon>Bryophytina</taxon>
        <taxon>Bryopsida</taxon>
        <taxon>Dicranidae</taxon>
        <taxon>Pseudoditrichales</taxon>
        <taxon>Ditrichaceae</taxon>
        <taxon>Ceratodon</taxon>
    </lineage>
</organism>
<evidence type="ECO:0000313" key="2">
    <source>
        <dbReference type="EMBL" id="KAG0591788.1"/>
    </source>
</evidence>
<proteinExistence type="predicted"/>
<protein>
    <submittedName>
        <fullName evidence="2">Uncharacterized protein</fullName>
    </submittedName>
</protein>
<evidence type="ECO:0000256" key="1">
    <source>
        <dbReference type="SAM" id="MobiDB-lite"/>
    </source>
</evidence>
<dbReference type="AlphaFoldDB" id="A0A8T0JAC3"/>
<gene>
    <name evidence="2" type="ORF">KC19_1G201900</name>
</gene>
<dbReference type="Proteomes" id="UP000822688">
    <property type="component" value="Chromosome 1"/>
</dbReference>
<evidence type="ECO:0000313" key="3">
    <source>
        <dbReference type="Proteomes" id="UP000822688"/>
    </source>
</evidence>
<accession>A0A8T0JAC3</accession>
<feature type="region of interest" description="Disordered" evidence="1">
    <location>
        <begin position="1"/>
        <end position="103"/>
    </location>
</feature>
<dbReference type="EMBL" id="CM026421">
    <property type="protein sequence ID" value="KAG0591788.1"/>
    <property type="molecule type" value="Genomic_DNA"/>
</dbReference>
<feature type="compositionally biased region" description="Polar residues" evidence="1">
    <location>
        <begin position="34"/>
        <end position="44"/>
    </location>
</feature>
<reference evidence="2" key="1">
    <citation type="submission" date="2020-06" db="EMBL/GenBank/DDBJ databases">
        <title>WGS assembly of Ceratodon purpureus strain R40.</title>
        <authorList>
            <person name="Carey S.B."/>
            <person name="Jenkins J."/>
            <person name="Shu S."/>
            <person name="Lovell J.T."/>
            <person name="Sreedasyam A."/>
            <person name="Maumus F."/>
            <person name="Tiley G.P."/>
            <person name="Fernandez-Pozo N."/>
            <person name="Barry K."/>
            <person name="Chen C."/>
            <person name="Wang M."/>
            <person name="Lipzen A."/>
            <person name="Daum C."/>
            <person name="Saski C.A."/>
            <person name="Payton A.C."/>
            <person name="Mcbreen J.C."/>
            <person name="Conrad R.E."/>
            <person name="Kollar L.M."/>
            <person name="Olsson S."/>
            <person name="Huttunen S."/>
            <person name="Landis J.B."/>
            <person name="Wickett N.J."/>
            <person name="Johnson M.G."/>
            <person name="Rensing S.A."/>
            <person name="Grimwood J."/>
            <person name="Schmutz J."/>
            <person name="Mcdaniel S.F."/>
        </authorList>
    </citation>
    <scope>NUCLEOTIDE SEQUENCE</scope>
    <source>
        <strain evidence="2">R40</strain>
    </source>
</reference>
<name>A0A8T0JAC3_CERPU</name>
<comment type="caution">
    <text evidence="2">The sequence shown here is derived from an EMBL/GenBank/DDBJ whole genome shotgun (WGS) entry which is preliminary data.</text>
</comment>